<protein>
    <submittedName>
        <fullName evidence="5">AraC family transcriptional regulator</fullName>
    </submittedName>
</protein>
<dbReference type="GO" id="GO:0003700">
    <property type="term" value="F:DNA-binding transcription factor activity"/>
    <property type="evidence" value="ECO:0007669"/>
    <property type="project" value="InterPro"/>
</dbReference>
<dbReference type="InterPro" id="IPR018060">
    <property type="entry name" value="HTH_AraC"/>
</dbReference>
<dbReference type="InterPro" id="IPR018062">
    <property type="entry name" value="HTH_AraC-typ_CS"/>
</dbReference>
<evidence type="ECO:0000313" key="6">
    <source>
        <dbReference type="Proteomes" id="UP001304650"/>
    </source>
</evidence>
<reference evidence="5" key="1">
    <citation type="submission" date="2022-02" db="EMBL/GenBank/DDBJ databases">
        <title>Paenibacillus sp. MBLB1832 Whole Genome Shotgun Sequencing.</title>
        <authorList>
            <person name="Hwang C.Y."/>
            <person name="Cho E.-S."/>
            <person name="Seo M.-J."/>
        </authorList>
    </citation>
    <scope>NUCLEOTIDE SEQUENCE</scope>
    <source>
        <strain evidence="5">MBLB1832</strain>
    </source>
</reference>
<evidence type="ECO:0000256" key="3">
    <source>
        <dbReference type="ARBA" id="ARBA00023163"/>
    </source>
</evidence>
<dbReference type="InterPro" id="IPR037923">
    <property type="entry name" value="HTH-like"/>
</dbReference>
<feature type="domain" description="HTH araC/xylS-type" evidence="4">
    <location>
        <begin position="163"/>
        <end position="259"/>
    </location>
</feature>
<dbReference type="PANTHER" id="PTHR43280:SF2">
    <property type="entry name" value="HTH-TYPE TRANSCRIPTIONAL REGULATOR EXSA"/>
    <property type="match status" value="1"/>
</dbReference>
<keyword evidence="2" id="KW-0238">DNA-binding</keyword>
<dbReference type="SMART" id="SM00342">
    <property type="entry name" value="HTH_ARAC"/>
    <property type="match status" value="1"/>
</dbReference>
<organism evidence="5 6">
    <name type="scientific">Paenibacillus roseopurpureus</name>
    <dbReference type="NCBI Taxonomy" id="2918901"/>
    <lineage>
        <taxon>Bacteria</taxon>
        <taxon>Bacillati</taxon>
        <taxon>Bacillota</taxon>
        <taxon>Bacilli</taxon>
        <taxon>Bacillales</taxon>
        <taxon>Paenibacillaceae</taxon>
        <taxon>Paenibacillus</taxon>
    </lineage>
</organism>
<keyword evidence="6" id="KW-1185">Reference proteome</keyword>
<dbReference type="PROSITE" id="PS01124">
    <property type="entry name" value="HTH_ARAC_FAMILY_2"/>
    <property type="match status" value="1"/>
</dbReference>
<dbReference type="GO" id="GO:0043565">
    <property type="term" value="F:sequence-specific DNA binding"/>
    <property type="evidence" value="ECO:0007669"/>
    <property type="project" value="InterPro"/>
</dbReference>
<dbReference type="SUPFAM" id="SSF51215">
    <property type="entry name" value="Regulatory protein AraC"/>
    <property type="match status" value="1"/>
</dbReference>
<evidence type="ECO:0000256" key="1">
    <source>
        <dbReference type="ARBA" id="ARBA00023015"/>
    </source>
</evidence>
<dbReference type="EMBL" id="CP130319">
    <property type="protein sequence ID" value="WNR46090.1"/>
    <property type="molecule type" value="Genomic_DNA"/>
</dbReference>
<accession>A0AA96LWR9</accession>
<keyword evidence="3" id="KW-0804">Transcription</keyword>
<dbReference type="PROSITE" id="PS00041">
    <property type="entry name" value="HTH_ARAC_FAMILY_1"/>
    <property type="match status" value="1"/>
</dbReference>
<name>A0AA96LWR9_9BACL</name>
<dbReference type="RefSeq" id="WP_314803411.1">
    <property type="nucleotide sequence ID" value="NZ_CP130319.1"/>
</dbReference>
<dbReference type="SUPFAM" id="SSF46689">
    <property type="entry name" value="Homeodomain-like"/>
    <property type="match status" value="2"/>
</dbReference>
<evidence type="ECO:0000259" key="4">
    <source>
        <dbReference type="PROSITE" id="PS01124"/>
    </source>
</evidence>
<dbReference type="Gene3D" id="1.10.10.60">
    <property type="entry name" value="Homeodomain-like"/>
    <property type="match status" value="2"/>
</dbReference>
<evidence type="ECO:0000256" key="2">
    <source>
        <dbReference type="ARBA" id="ARBA00023125"/>
    </source>
</evidence>
<dbReference type="Proteomes" id="UP001304650">
    <property type="component" value="Chromosome"/>
</dbReference>
<dbReference type="PANTHER" id="PTHR43280">
    <property type="entry name" value="ARAC-FAMILY TRANSCRIPTIONAL REGULATOR"/>
    <property type="match status" value="1"/>
</dbReference>
<dbReference type="KEGG" id="proo:MJB10_08355"/>
<dbReference type="AlphaFoldDB" id="A0AA96LWR9"/>
<evidence type="ECO:0000313" key="5">
    <source>
        <dbReference type="EMBL" id="WNR46090.1"/>
    </source>
</evidence>
<sequence>MKTNYITQKSLFTIGNISFITVQRPQGHKISYSEGRSQHSFIYTFSGTMCYSFEDPATSNIMAPAGQLVFLPSGTRHASTYLDTENEVGIAQWDLINGELPYYIAAPTLITFDHAEEIFSSFRTNLKAGVGDHAMYYFYRMYELLWHLSRKIQNIPYKYKKLQPALDEMTVNFADHRKISYYANMAGMSEPGFRRLFTEFTGLSPIDYRNQIRLQEAKKLLRSGEYRIDEAAEAIGFTNLSFFCRSYKRFFGHSPGKEK</sequence>
<keyword evidence="1" id="KW-0805">Transcription regulation</keyword>
<proteinExistence type="predicted"/>
<dbReference type="Pfam" id="PF12833">
    <property type="entry name" value="HTH_18"/>
    <property type="match status" value="1"/>
</dbReference>
<dbReference type="InterPro" id="IPR009057">
    <property type="entry name" value="Homeodomain-like_sf"/>
</dbReference>
<gene>
    <name evidence="5" type="ORF">MJB10_08355</name>
</gene>